<dbReference type="GO" id="GO:0046872">
    <property type="term" value="F:metal ion binding"/>
    <property type="evidence" value="ECO:0007669"/>
    <property type="project" value="UniProtKB-KW"/>
</dbReference>
<proteinExistence type="predicted"/>
<dbReference type="AlphaFoldDB" id="A0ABD3QK36"/>
<comment type="cofactor">
    <cofactor evidence="1">
        <name>L-ascorbate</name>
        <dbReference type="ChEBI" id="CHEBI:38290"/>
    </cofactor>
</comment>
<dbReference type="EMBL" id="JALLPJ020000175">
    <property type="protein sequence ID" value="KAL3799841.1"/>
    <property type="molecule type" value="Genomic_DNA"/>
</dbReference>
<dbReference type="PROSITE" id="PS51471">
    <property type="entry name" value="FE2OG_OXY"/>
    <property type="match status" value="1"/>
</dbReference>
<reference evidence="9 10" key="1">
    <citation type="submission" date="2024-10" db="EMBL/GenBank/DDBJ databases">
        <title>Updated reference genomes for cyclostephanoid diatoms.</title>
        <authorList>
            <person name="Roberts W.R."/>
            <person name="Alverson A.J."/>
        </authorList>
    </citation>
    <scope>NUCLEOTIDE SEQUENCE [LARGE SCALE GENOMIC DNA]</scope>
    <source>
        <strain evidence="9 10">AJA010-31</strain>
    </source>
</reference>
<dbReference type="Gene3D" id="2.60.120.620">
    <property type="entry name" value="q2cbj1_9rhob like domain"/>
    <property type="match status" value="1"/>
</dbReference>
<keyword evidence="3" id="KW-0223">Dioxygenase</keyword>
<evidence type="ECO:0000256" key="4">
    <source>
        <dbReference type="ARBA" id="ARBA00023002"/>
    </source>
</evidence>
<evidence type="ECO:0000256" key="2">
    <source>
        <dbReference type="ARBA" id="ARBA00022723"/>
    </source>
</evidence>
<feature type="transmembrane region" description="Helical" evidence="7">
    <location>
        <begin position="42"/>
        <end position="61"/>
    </location>
</feature>
<evidence type="ECO:0000256" key="5">
    <source>
        <dbReference type="ARBA" id="ARBA00023004"/>
    </source>
</evidence>
<dbReference type="InterPro" id="IPR044862">
    <property type="entry name" value="Pro_4_hyd_alph_FE2OG_OXY"/>
</dbReference>
<dbReference type="PANTHER" id="PTHR10869:SF226">
    <property type="entry name" value="PROLYL 4-HYDROXYLASE ALPHA SUBUNIT DOMAIN-CONTAINING PROTEIN"/>
    <property type="match status" value="1"/>
</dbReference>
<organism evidence="9 10">
    <name type="scientific">Cyclotella atomus</name>
    <dbReference type="NCBI Taxonomy" id="382360"/>
    <lineage>
        <taxon>Eukaryota</taxon>
        <taxon>Sar</taxon>
        <taxon>Stramenopiles</taxon>
        <taxon>Ochrophyta</taxon>
        <taxon>Bacillariophyta</taxon>
        <taxon>Coscinodiscophyceae</taxon>
        <taxon>Thalassiosirophycidae</taxon>
        <taxon>Stephanodiscales</taxon>
        <taxon>Stephanodiscaceae</taxon>
        <taxon>Cyclotella</taxon>
    </lineage>
</organism>
<feature type="domain" description="Fe2OG dioxygenase" evidence="8">
    <location>
        <begin position="450"/>
        <end position="562"/>
    </location>
</feature>
<protein>
    <recommendedName>
        <fullName evidence="8">Fe2OG dioxygenase domain-containing protein</fullName>
    </recommendedName>
</protein>
<dbReference type="InterPro" id="IPR006620">
    <property type="entry name" value="Pro_4_hyd_alph"/>
</dbReference>
<dbReference type="PANTHER" id="PTHR10869">
    <property type="entry name" value="PROLYL 4-HYDROXYLASE ALPHA SUBUNIT"/>
    <property type="match status" value="1"/>
</dbReference>
<gene>
    <name evidence="9" type="ORF">ACHAWO_009962</name>
</gene>
<name>A0ABD3QK36_9STRA</name>
<keyword evidence="7" id="KW-0812">Transmembrane</keyword>
<evidence type="ECO:0000256" key="6">
    <source>
        <dbReference type="SAM" id="MobiDB-lite"/>
    </source>
</evidence>
<keyword evidence="7" id="KW-1133">Transmembrane helix</keyword>
<dbReference type="Pfam" id="PF13640">
    <property type="entry name" value="2OG-FeII_Oxy_3"/>
    <property type="match status" value="1"/>
</dbReference>
<comment type="caution">
    <text evidence="9">The sequence shown here is derived from an EMBL/GenBank/DDBJ whole genome shotgun (WGS) entry which is preliminary data.</text>
</comment>
<dbReference type="InterPro" id="IPR045054">
    <property type="entry name" value="P4HA-like"/>
</dbReference>
<keyword evidence="10" id="KW-1185">Reference proteome</keyword>
<dbReference type="InterPro" id="IPR005123">
    <property type="entry name" value="Oxoglu/Fe-dep_dioxygenase_dom"/>
</dbReference>
<keyword evidence="5" id="KW-0408">Iron</keyword>
<dbReference type="SMART" id="SM00702">
    <property type="entry name" value="P4Hc"/>
    <property type="match status" value="1"/>
</dbReference>
<keyword evidence="2" id="KW-0479">Metal-binding</keyword>
<evidence type="ECO:0000256" key="3">
    <source>
        <dbReference type="ARBA" id="ARBA00022964"/>
    </source>
</evidence>
<evidence type="ECO:0000313" key="9">
    <source>
        <dbReference type="EMBL" id="KAL3799841.1"/>
    </source>
</evidence>
<feature type="region of interest" description="Disordered" evidence="6">
    <location>
        <begin position="381"/>
        <end position="404"/>
    </location>
</feature>
<feature type="compositionally biased region" description="Basic and acidic residues" evidence="6">
    <location>
        <begin position="381"/>
        <end position="401"/>
    </location>
</feature>
<accession>A0ABD3QK36</accession>
<keyword evidence="7" id="KW-0472">Membrane</keyword>
<evidence type="ECO:0000256" key="7">
    <source>
        <dbReference type="SAM" id="Phobius"/>
    </source>
</evidence>
<evidence type="ECO:0000259" key="8">
    <source>
        <dbReference type="PROSITE" id="PS51471"/>
    </source>
</evidence>
<dbReference type="Proteomes" id="UP001530400">
    <property type="component" value="Unassembled WGS sequence"/>
</dbReference>
<dbReference type="GO" id="GO:0051213">
    <property type="term" value="F:dioxygenase activity"/>
    <property type="evidence" value="ECO:0007669"/>
    <property type="project" value="UniProtKB-KW"/>
</dbReference>
<sequence>MKFTRALYVFGFRKPHKTKSSNQNQSCIHTLFHQRPPQMNKFLCLPILATASNLAFALFFLRSTPGASAQGIPAQHEGVGGVSVCMNTLEEGSCQSDAARNISIEEAILASDDPNLKEMPDHNGFKAYVRPDISAFYQEKPGRKPSAHRFNGQAGKFINMTPERFNLYWDSGRGHGHFTGSANGWEATGTATFPTHKFFYGKTPDPNQALCSFEVKEGTSVYFCDPYGDDHGEPGRASVQERRNLNDLSSRDRDFWRKHKYNIEFGEDYKAFTNGVEWLGMYGRDPPRHKIWAADYFGQEHHVTTKETQFIEQPPWDELPSITPAARKEDEEVPLKQYRSPESTMNITLKAVSCAPRIFEMRNFISHAEADHILMLSNRTHELHRSSTGDSKQPSEHDNTRTSENTWVYRHETPIIDAAYRRVADVLQVDEALLRQRQNDEWPDFGTKSTIAEPLQLVHYFPGQEYTSHHDFGYDRMSSVHQPSRSINVLLYLNDVEEGGETSFPRWFNAETTGGLDVKPEKGKAVLFYMLLPDGNSDDLSQHAALPVIKGEKWMSNLWIWDPYKD</sequence>
<evidence type="ECO:0000313" key="10">
    <source>
        <dbReference type="Proteomes" id="UP001530400"/>
    </source>
</evidence>
<evidence type="ECO:0000256" key="1">
    <source>
        <dbReference type="ARBA" id="ARBA00001961"/>
    </source>
</evidence>
<keyword evidence="4" id="KW-0560">Oxidoreductase</keyword>